<keyword evidence="4 6" id="KW-1133">Transmembrane helix</keyword>
<feature type="transmembrane region" description="Helical" evidence="6">
    <location>
        <begin position="229"/>
        <end position="254"/>
    </location>
</feature>
<evidence type="ECO:0000259" key="7">
    <source>
        <dbReference type="Pfam" id="PF02687"/>
    </source>
</evidence>
<reference evidence="8 9" key="1">
    <citation type="submission" date="2019-12" db="EMBL/GenBank/DDBJ databases">
        <title>Defluviitalea raffinosedens, isolated from a biogas fermenter, genome sequencing and characterization.</title>
        <authorList>
            <person name="Rettenmaier R."/>
            <person name="Schneider M."/>
            <person name="Neuhaus K."/>
            <person name="Liebl W."/>
            <person name="Zverlov V."/>
        </authorList>
    </citation>
    <scope>NUCLEOTIDE SEQUENCE [LARGE SCALE GENOMIC DNA]</scope>
    <source>
        <strain evidence="8 9">249c-K6</strain>
    </source>
</reference>
<dbReference type="Pfam" id="PF02687">
    <property type="entry name" value="FtsX"/>
    <property type="match status" value="2"/>
</dbReference>
<feature type="domain" description="ABC3 transporter permease C-terminal" evidence="7">
    <location>
        <begin position="64"/>
        <end position="171"/>
    </location>
</feature>
<evidence type="ECO:0000313" key="9">
    <source>
        <dbReference type="Proteomes" id="UP000483018"/>
    </source>
</evidence>
<evidence type="ECO:0000256" key="6">
    <source>
        <dbReference type="PIRNR" id="PIRNR018968"/>
    </source>
</evidence>
<feature type="transmembrane region" description="Helical" evidence="6">
    <location>
        <begin position="517"/>
        <end position="546"/>
    </location>
</feature>
<feature type="transmembrane region" description="Helical" evidence="6">
    <location>
        <begin position="21"/>
        <end position="38"/>
    </location>
</feature>
<dbReference type="InterPro" id="IPR052536">
    <property type="entry name" value="ABC-4_Integral_Memb_Prot"/>
</dbReference>
<accession>A0A7C8HFT4</accession>
<organism evidence="8 9">
    <name type="scientific">Defluviitalea raffinosedens</name>
    <dbReference type="NCBI Taxonomy" id="1450156"/>
    <lineage>
        <taxon>Bacteria</taxon>
        <taxon>Bacillati</taxon>
        <taxon>Bacillota</taxon>
        <taxon>Clostridia</taxon>
        <taxon>Lachnospirales</taxon>
        <taxon>Defluviitaleaceae</taxon>
        <taxon>Defluviitalea</taxon>
    </lineage>
</organism>
<evidence type="ECO:0000256" key="4">
    <source>
        <dbReference type="ARBA" id="ARBA00022989"/>
    </source>
</evidence>
<dbReference type="EMBL" id="WSLF01000005">
    <property type="protein sequence ID" value="KAE9634493.1"/>
    <property type="molecule type" value="Genomic_DNA"/>
</dbReference>
<evidence type="ECO:0000256" key="5">
    <source>
        <dbReference type="ARBA" id="ARBA00023136"/>
    </source>
</evidence>
<feature type="transmembrane region" description="Helical" evidence="6">
    <location>
        <begin position="284"/>
        <end position="311"/>
    </location>
</feature>
<keyword evidence="5 6" id="KW-0472">Membrane</keyword>
<evidence type="ECO:0000256" key="1">
    <source>
        <dbReference type="ARBA" id="ARBA00004651"/>
    </source>
</evidence>
<keyword evidence="2 6" id="KW-1003">Cell membrane</keyword>
<keyword evidence="6" id="KW-0813">Transport</keyword>
<feature type="transmembrane region" description="Helical" evidence="6">
    <location>
        <begin position="201"/>
        <end position="223"/>
    </location>
</feature>
<feature type="transmembrane region" description="Helical" evidence="6">
    <location>
        <begin position="106"/>
        <end position="128"/>
    </location>
</feature>
<dbReference type="PIRSF" id="PIRSF018968">
    <property type="entry name" value="ABC_permease_BceB"/>
    <property type="match status" value="1"/>
</dbReference>
<feature type="transmembrane region" description="Helical" evidence="6">
    <location>
        <begin position="140"/>
        <end position="172"/>
    </location>
</feature>
<evidence type="ECO:0000256" key="2">
    <source>
        <dbReference type="ARBA" id="ARBA00022475"/>
    </source>
</evidence>
<sequence length="648" mass="74772">MSKMFYQRLAISNIKKNKQAYSPYILTCICSVMIFYTIDFICVNEEFNKSYELEILKLLLRIGTFILAIFTVIFLFYTNSFLIKRRKKEIGLYNILGMEKKHIAKVLFWENLIVALLSMTIGLIWGILLSKLMFLILIKIIKFTIFMGFIISIKCILETVILFSVIFALTLINNLTQIHLAKPIELLKGEEVGEKEPKTKWLLTLIGVLSLGTGYCLVLVIQIPMLMLYLFFAEVILIMIGTYTLFTAGSITFLKMLRKNKKFYYQKNHFINVSSMIYRIKQNAIGLSNICILSTAVLSIVFIITSLYLGIDDLLRTRYPKDILMQVFDERQEEMIKLRKEVKETASNLNVTIKDEIEYRLATMPMNQNKNIFTYADRRESLFNDTCLLVAMPLSDYNVITNQLVSLNEDEVLLYIHKRKIKGDRISISGNVFTIKERISHLPVKGFTFDILANGYLIVVPDERIHDIAIEGLTDHYGFDTDASPEEEIALTEAITQIIQERNVFAICEGLEQAREIFLVIFGGVLFIGIYLGVVFIMATVLIIYYKQISEGYEDKNRFEIMKKVGMTKDEIKKVIKSQVLMVFFLPLITAIIHFMVALKAIIKVFAMLSLMNTTLFLYCIIGTIVIFTFFYVAIYVLTSRTYYKIVS</sequence>
<comment type="subcellular location">
    <subcellularLocation>
        <location evidence="1 6">Cell membrane</location>
        <topology evidence="1 6">Multi-pass membrane protein</topology>
    </subcellularLocation>
</comment>
<dbReference type="OrthoDB" id="9781780at2"/>
<keyword evidence="3 6" id="KW-0812">Transmembrane</keyword>
<comment type="caution">
    <text evidence="8">The sequence shown here is derived from an EMBL/GenBank/DDBJ whole genome shotgun (WGS) entry which is preliminary data.</text>
</comment>
<dbReference type="InterPro" id="IPR003838">
    <property type="entry name" value="ABC3_permease_C"/>
</dbReference>
<dbReference type="RefSeq" id="WP_158740222.1">
    <property type="nucleotide sequence ID" value="NZ_JAFBEP010000002.1"/>
</dbReference>
<feature type="transmembrane region" description="Helical" evidence="6">
    <location>
        <begin position="615"/>
        <end position="638"/>
    </location>
</feature>
<dbReference type="GO" id="GO:0005886">
    <property type="term" value="C:plasma membrane"/>
    <property type="evidence" value="ECO:0007669"/>
    <property type="project" value="UniProtKB-SubCell"/>
</dbReference>
<dbReference type="PANTHER" id="PTHR46795:SF3">
    <property type="entry name" value="ABC TRANSPORTER PERMEASE"/>
    <property type="match status" value="1"/>
</dbReference>
<gene>
    <name evidence="8" type="ORF">GND95_07420</name>
</gene>
<feature type="domain" description="ABC3 transporter permease C-terminal" evidence="7">
    <location>
        <begin position="532"/>
        <end position="645"/>
    </location>
</feature>
<evidence type="ECO:0000313" key="8">
    <source>
        <dbReference type="EMBL" id="KAE9634493.1"/>
    </source>
</evidence>
<feature type="transmembrane region" description="Helical" evidence="6">
    <location>
        <begin position="580"/>
        <end position="603"/>
    </location>
</feature>
<evidence type="ECO:0000256" key="3">
    <source>
        <dbReference type="ARBA" id="ARBA00022692"/>
    </source>
</evidence>
<name>A0A7C8HFT4_9FIRM</name>
<dbReference type="InterPro" id="IPR027022">
    <property type="entry name" value="ABC_permease_BceB-typ"/>
</dbReference>
<dbReference type="AlphaFoldDB" id="A0A7C8HFT4"/>
<dbReference type="Proteomes" id="UP000483018">
    <property type="component" value="Unassembled WGS sequence"/>
</dbReference>
<keyword evidence="9" id="KW-1185">Reference proteome</keyword>
<comment type="similarity">
    <text evidence="6">Belongs to the ABC-4 integral membrane protein family.</text>
</comment>
<dbReference type="GO" id="GO:0055085">
    <property type="term" value="P:transmembrane transport"/>
    <property type="evidence" value="ECO:0007669"/>
    <property type="project" value="UniProtKB-UniRule"/>
</dbReference>
<feature type="transmembrane region" description="Helical" evidence="6">
    <location>
        <begin position="58"/>
        <end position="78"/>
    </location>
</feature>
<proteinExistence type="inferred from homology"/>
<protein>
    <submittedName>
        <fullName evidence="8">FtsX-like permease family protein</fullName>
    </submittedName>
</protein>
<dbReference type="PANTHER" id="PTHR46795">
    <property type="entry name" value="ABC TRANSPORTER PERMEASE-RELATED-RELATED"/>
    <property type="match status" value="1"/>
</dbReference>